<gene>
    <name evidence="1" type="ORF">FHS52_003246</name>
</gene>
<proteinExistence type="predicted"/>
<name>A0ABR6I2Y4_9SPHN</name>
<organism evidence="1 2">
    <name type="scientific">Erythrobacter ramosus</name>
    <dbReference type="NCBI Taxonomy" id="35811"/>
    <lineage>
        <taxon>Bacteria</taxon>
        <taxon>Pseudomonadati</taxon>
        <taxon>Pseudomonadota</taxon>
        <taxon>Alphaproteobacteria</taxon>
        <taxon>Sphingomonadales</taxon>
        <taxon>Erythrobacteraceae</taxon>
        <taxon>Erythrobacter/Porphyrobacter group</taxon>
        <taxon>Erythrobacter</taxon>
    </lineage>
</organism>
<keyword evidence="2" id="KW-1185">Reference proteome</keyword>
<evidence type="ECO:0000313" key="2">
    <source>
        <dbReference type="Proteomes" id="UP000548685"/>
    </source>
</evidence>
<accession>A0ABR6I2Y4</accession>
<dbReference type="EMBL" id="JACICE010000007">
    <property type="protein sequence ID" value="MBB3777249.1"/>
    <property type="molecule type" value="Genomic_DNA"/>
</dbReference>
<sequence>MSIWSEMQPICRIWQHPEFIPFAQRSGMADAWDK</sequence>
<protein>
    <submittedName>
        <fullName evidence="1">Uncharacterized protein</fullName>
    </submittedName>
</protein>
<reference evidence="1 2" key="1">
    <citation type="submission" date="2020-08" db="EMBL/GenBank/DDBJ databases">
        <title>Genomic Encyclopedia of Type Strains, Phase IV (KMG-IV): sequencing the most valuable type-strain genomes for metagenomic binning, comparative biology and taxonomic classification.</title>
        <authorList>
            <person name="Goeker M."/>
        </authorList>
    </citation>
    <scope>NUCLEOTIDE SEQUENCE [LARGE SCALE GENOMIC DNA]</scope>
    <source>
        <strain evidence="1 2">DSM 8510</strain>
    </source>
</reference>
<comment type="caution">
    <text evidence="1">The sequence shown here is derived from an EMBL/GenBank/DDBJ whole genome shotgun (WGS) entry which is preliminary data.</text>
</comment>
<evidence type="ECO:0000313" key="1">
    <source>
        <dbReference type="EMBL" id="MBB3777249.1"/>
    </source>
</evidence>
<dbReference type="Proteomes" id="UP000548685">
    <property type="component" value="Unassembled WGS sequence"/>
</dbReference>